<proteinExistence type="predicted"/>
<evidence type="ECO:0000313" key="2">
    <source>
        <dbReference type="EMBL" id="QFZ81349.1"/>
    </source>
</evidence>
<dbReference type="RefSeq" id="WP_153280367.1">
    <property type="nucleotide sequence ID" value="NZ_CP045644.1"/>
</dbReference>
<dbReference type="EMBL" id="CP045644">
    <property type="protein sequence ID" value="QFZ81349.1"/>
    <property type="molecule type" value="Genomic_DNA"/>
</dbReference>
<organism evidence="2 3">
    <name type="scientific">Variovorax paradoxus</name>
    <dbReference type="NCBI Taxonomy" id="34073"/>
    <lineage>
        <taxon>Bacteria</taxon>
        <taxon>Pseudomonadati</taxon>
        <taxon>Pseudomonadota</taxon>
        <taxon>Betaproteobacteria</taxon>
        <taxon>Burkholderiales</taxon>
        <taxon>Comamonadaceae</taxon>
        <taxon>Variovorax</taxon>
    </lineage>
</organism>
<evidence type="ECO:0000256" key="1">
    <source>
        <dbReference type="SAM" id="Phobius"/>
    </source>
</evidence>
<reference evidence="2 3" key="1">
    <citation type="submission" date="2019-10" db="EMBL/GenBank/DDBJ databases">
        <title>Complete genome sequence of Variovorax paradoxus 5C-2.</title>
        <authorList>
            <person name="Gogoleva N.E."/>
            <person name="Balkin A.S."/>
        </authorList>
    </citation>
    <scope>NUCLEOTIDE SEQUENCE [LARGE SCALE GENOMIC DNA]</scope>
    <source>
        <strain evidence="2 3">5C-2</strain>
    </source>
</reference>
<keyword evidence="1" id="KW-0472">Membrane</keyword>
<feature type="transmembrane region" description="Helical" evidence="1">
    <location>
        <begin position="12"/>
        <end position="38"/>
    </location>
</feature>
<dbReference type="AlphaFoldDB" id="A0A5Q0LW10"/>
<protein>
    <submittedName>
        <fullName evidence="2">Iron uptake protein</fullName>
    </submittedName>
</protein>
<feature type="transmembrane region" description="Helical" evidence="1">
    <location>
        <begin position="50"/>
        <end position="68"/>
    </location>
</feature>
<keyword evidence="1" id="KW-1133">Transmembrane helix</keyword>
<feature type="transmembrane region" description="Helical" evidence="1">
    <location>
        <begin position="75"/>
        <end position="97"/>
    </location>
</feature>
<accession>A0A5Q0LW10</accession>
<evidence type="ECO:0000313" key="3">
    <source>
        <dbReference type="Proteomes" id="UP000326780"/>
    </source>
</evidence>
<gene>
    <name evidence="2" type="ORF">GFK26_00430</name>
</gene>
<name>A0A5Q0LW10_VARPD</name>
<dbReference type="Proteomes" id="UP000326780">
    <property type="component" value="Chromosome"/>
</dbReference>
<sequence>MARSAASAVHVISRIAAGVLGSYVFCWGFIALGVGLLFSAGMPFHDAESLSSMLAFLVFLVAFLWAFAAGSLARVWSVLLGGGLAMTGAASLVQWALL</sequence>
<keyword evidence="1" id="KW-0812">Transmembrane</keyword>